<evidence type="ECO:0000256" key="4">
    <source>
        <dbReference type="ARBA" id="ARBA00022679"/>
    </source>
</evidence>
<evidence type="ECO:0000256" key="1">
    <source>
        <dbReference type="ARBA" id="ARBA00007587"/>
    </source>
</evidence>
<keyword evidence="3 10" id="KW-0237">DNA synthesis</keyword>
<comment type="catalytic activity">
    <reaction evidence="10">
        <text>thymidine + ATP = dTMP + ADP + H(+)</text>
        <dbReference type="Rhea" id="RHEA:19129"/>
        <dbReference type="ChEBI" id="CHEBI:15378"/>
        <dbReference type="ChEBI" id="CHEBI:17748"/>
        <dbReference type="ChEBI" id="CHEBI:30616"/>
        <dbReference type="ChEBI" id="CHEBI:63528"/>
        <dbReference type="ChEBI" id="CHEBI:456216"/>
        <dbReference type="EC" id="2.7.1.21"/>
    </reaction>
</comment>
<evidence type="ECO:0000256" key="9">
    <source>
        <dbReference type="PIRSR" id="PIRSR035805-2"/>
    </source>
</evidence>
<name>G9WY63_9FIRM</name>
<dbReference type="GO" id="GO:0071897">
    <property type="term" value="P:DNA biosynthetic process"/>
    <property type="evidence" value="ECO:0007669"/>
    <property type="project" value="UniProtKB-KW"/>
</dbReference>
<keyword evidence="4 10" id="KW-0808">Transferase</keyword>
<comment type="similarity">
    <text evidence="1 11">Belongs to the thymidine kinase family.</text>
</comment>
<proteinExistence type="inferred from homology"/>
<dbReference type="Pfam" id="PF00265">
    <property type="entry name" value="TK"/>
    <property type="match status" value="1"/>
</dbReference>
<dbReference type="AlphaFoldDB" id="G9WY63"/>
<dbReference type="PANTHER" id="PTHR11441">
    <property type="entry name" value="THYMIDINE KINASE"/>
    <property type="match status" value="1"/>
</dbReference>
<keyword evidence="7 10" id="KW-0067">ATP-binding</keyword>
<dbReference type="GO" id="GO:0004797">
    <property type="term" value="F:thymidine kinase activity"/>
    <property type="evidence" value="ECO:0007669"/>
    <property type="project" value="UniProtKB-EC"/>
</dbReference>
<dbReference type="GO" id="GO:0005829">
    <property type="term" value="C:cytosol"/>
    <property type="evidence" value="ECO:0007669"/>
    <property type="project" value="TreeGrafter"/>
</dbReference>
<evidence type="ECO:0000256" key="7">
    <source>
        <dbReference type="ARBA" id="ARBA00022840"/>
    </source>
</evidence>
<evidence type="ECO:0000256" key="3">
    <source>
        <dbReference type="ARBA" id="ARBA00022634"/>
    </source>
</evidence>
<feature type="binding site" evidence="9">
    <location>
        <position position="184"/>
    </location>
    <ligand>
        <name>substrate</name>
    </ligand>
</feature>
<sequence length="202" mass="22803">MGKLIFRYGTMNSGKSLNLLGVNYNYTQNNKNVFILKPAIDTRDIGIIKTRLSDDLSVLATLIHKDDNIADMVLKKEKDDDKKIDVILVDESQFLTKHHAKQLSILAYKHDKLVMCYGLKIDFLGNPFEGSAHLIAHSSNLEEIKTICEMCGDRKAIFHLLYIDGKLLTNAESGTVIETDDTKYMQVCGKCYNKALKDAENQ</sequence>
<dbReference type="GO" id="GO:0046104">
    <property type="term" value="P:thymidine metabolic process"/>
    <property type="evidence" value="ECO:0007669"/>
    <property type="project" value="TreeGrafter"/>
</dbReference>
<dbReference type="InterPro" id="IPR001267">
    <property type="entry name" value="Thymidine_kinase"/>
</dbReference>
<reference evidence="12 13" key="1">
    <citation type="submission" date="2011-08" db="EMBL/GenBank/DDBJ databases">
        <title>The Genome Sequence of Eubacteriaceae bacterium ACC19a.</title>
        <authorList>
            <consortium name="The Broad Institute Genome Sequencing Platform"/>
            <person name="Earl A."/>
            <person name="Ward D."/>
            <person name="Feldgarden M."/>
            <person name="Gevers D."/>
            <person name="Sizova M."/>
            <person name="Hazen A."/>
            <person name="Epstein S."/>
            <person name="Young S.K."/>
            <person name="Zeng Q."/>
            <person name="Gargeya S."/>
            <person name="Fitzgerald M."/>
            <person name="Haas B."/>
            <person name="Abouelleil A."/>
            <person name="Alvarado L."/>
            <person name="Arachchi H.M."/>
            <person name="Berlin A."/>
            <person name="Brown A."/>
            <person name="Chapman S.B."/>
            <person name="Chen Z."/>
            <person name="Dunbar C."/>
            <person name="Freedman E."/>
            <person name="Gearin G."/>
            <person name="Gellesch M."/>
            <person name="Goldberg J."/>
            <person name="Griggs A."/>
            <person name="Gujja S."/>
            <person name="Heiman D."/>
            <person name="Howarth C."/>
            <person name="Larson L."/>
            <person name="Lui A."/>
            <person name="MacDonald P.J.P."/>
            <person name="Montmayeur A."/>
            <person name="Murphy C."/>
            <person name="Neiman D."/>
            <person name="Pearson M."/>
            <person name="Priest M."/>
            <person name="Roberts A."/>
            <person name="Saif S."/>
            <person name="Shea T."/>
            <person name="Shenoy N."/>
            <person name="Sisk P."/>
            <person name="Stolte C."/>
            <person name="Sykes S."/>
            <person name="Wortman J."/>
            <person name="Nusbaum C."/>
            <person name="Birren B."/>
        </authorList>
    </citation>
    <scope>NUCLEOTIDE SEQUENCE [LARGE SCALE GENOMIC DNA]</scope>
    <source>
        <strain evidence="12 13">ACC19a</strain>
    </source>
</reference>
<accession>G9WY63</accession>
<dbReference type="PANTHER" id="PTHR11441:SF0">
    <property type="entry name" value="THYMIDINE KINASE, CYTOSOLIC"/>
    <property type="match status" value="1"/>
</dbReference>
<keyword evidence="5 10" id="KW-0547">Nucleotide-binding</keyword>
<keyword evidence="6 10" id="KW-0418">Kinase</keyword>
<dbReference type="InterPro" id="IPR027417">
    <property type="entry name" value="P-loop_NTPase"/>
</dbReference>
<gene>
    <name evidence="12" type="ORF">HMPREF9629_01114</name>
</gene>
<dbReference type="EC" id="2.7.1.21" evidence="2 10"/>
<dbReference type="Proteomes" id="UP000006437">
    <property type="component" value="Unassembled WGS sequence"/>
</dbReference>
<dbReference type="PATRIC" id="fig|796937.3.peg.306"/>
<evidence type="ECO:0000256" key="8">
    <source>
        <dbReference type="PIRSR" id="PIRSR035805-1"/>
    </source>
</evidence>
<dbReference type="Gene3D" id="3.40.50.300">
    <property type="entry name" value="P-loop containing nucleotide triphosphate hydrolases"/>
    <property type="match status" value="1"/>
</dbReference>
<comment type="caution">
    <text evidence="12">The sequence shown here is derived from an EMBL/GenBank/DDBJ whole genome shotgun (WGS) entry which is preliminary data.</text>
</comment>
<feature type="active site" description="Proton acceptor" evidence="8">
    <location>
        <position position="91"/>
    </location>
</feature>
<evidence type="ECO:0000256" key="11">
    <source>
        <dbReference type="RuleBase" id="RU004165"/>
    </source>
</evidence>
<evidence type="ECO:0000313" key="13">
    <source>
        <dbReference type="Proteomes" id="UP000006437"/>
    </source>
</evidence>
<dbReference type="BioCyc" id="EBAC796937-HMP:GMGH-1116-MONOMER"/>
<evidence type="ECO:0000313" key="12">
    <source>
        <dbReference type="EMBL" id="EHL16567.1"/>
    </source>
</evidence>
<evidence type="ECO:0000256" key="2">
    <source>
        <dbReference type="ARBA" id="ARBA00012118"/>
    </source>
</evidence>
<dbReference type="SUPFAM" id="SSF52540">
    <property type="entry name" value="P-loop containing nucleoside triphosphate hydrolases"/>
    <property type="match status" value="1"/>
</dbReference>
<evidence type="ECO:0000256" key="10">
    <source>
        <dbReference type="RuleBase" id="RU000544"/>
    </source>
</evidence>
<organism evidence="12 13">
    <name type="scientific">Peptoanaerobacter stomatis</name>
    <dbReference type="NCBI Taxonomy" id="796937"/>
    <lineage>
        <taxon>Bacteria</taxon>
        <taxon>Bacillati</taxon>
        <taxon>Bacillota</taxon>
        <taxon>Clostridia</taxon>
        <taxon>Peptostreptococcales</taxon>
        <taxon>Filifactoraceae</taxon>
        <taxon>Peptoanaerobacter</taxon>
    </lineage>
</organism>
<dbReference type="GO" id="GO:0005524">
    <property type="term" value="F:ATP binding"/>
    <property type="evidence" value="ECO:0007669"/>
    <property type="project" value="UniProtKB-KW"/>
</dbReference>
<dbReference type="HOGENOM" id="CLU_064400_2_2_9"/>
<protein>
    <recommendedName>
        <fullName evidence="2 10">Thymidine kinase</fullName>
        <ecNumber evidence="2 10">2.7.1.21</ecNumber>
    </recommendedName>
</protein>
<dbReference type="EMBL" id="AFZE01000002">
    <property type="protein sequence ID" value="EHL16567.1"/>
    <property type="molecule type" value="Genomic_DNA"/>
</dbReference>
<dbReference type="RefSeq" id="WP_009525349.1">
    <property type="nucleotide sequence ID" value="NZ_JBQMYE010000025.1"/>
</dbReference>
<evidence type="ECO:0000256" key="5">
    <source>
        <dbReference type="ARBA" id="ARBA00022741"/>
    </source>
</evidence>
<evidence type="ECO:0000256" key="6">
    <source>
        <dbReference type="ARBA" id="ARBA00022777"/>
    </source>
</evidence>
<dbReference type="PIRSF" id="PIRSF035805">
    <property type="entry name" value="TK_cell"/>
    <property type="match status" value="1"/>
</dbReference>